<feature type="compositionally biased region" description="Basic and acidic residues" evidence="1">
    <location>
        <begin position="1"/>
        <end position="22"/>
    </location>
</feature>
<reference evidence="2 3" key="1">
    <citation type="submission" date="2024-01" db="EMBL/GenBank/DDBJ databases">
        <authorList>
            <person name="Waweru B."/>
        </authorList>
    </citation>
    <scope>NUCLEOTIDE SEQUENCE [LARGE SCALE GENOMIC DNA]</scope>
</reference>
<dbReference type="EMBL" id="CAWUPB010001195">
    <property type="protein sequence ID" value="CAK7355440.1"/>
    <property type="molecule type" value="Genomic_DNA"/>
</dbReference>
<proteinExistence type="predicted"/>
<gene>
    <name evidence="2" type="ORF">DCAF_LOCUS25700</name>
</gene>
<protein>
    <submittedName>
        <fullName evidence="2">Uncharacterized protein</fullName>
    </submittedName>
</protein>
<accession>A0AAV1SSA8</accession>
<organism evidence="2 3">
    <name type="scientific">Dovyalis caffra</name>
    <dbReference type="NCBI Taxonomy" id="77055"/>
    <lineage>
        <taxon>Eukaryota</taxon>
        <taxon>Viridiplantae</taxon>
        <taxon>Streptophyta</taxon>
        <taxon>Embryophyta</taxon>
        <taxon>Tracheophyta</taxon>
        <taxon>Spermatophyta</taxon>
        <taxon>Magnoliopsida</taxon>
        <taxon>eudicotyledons</taxon>
        <taxon>Gunneridae</taxon>
        <taxon>Pentapetalae</taxon>
        <taxon>rosids</taxon>
        <taxon>fabids</taxon>
        <taxon>Malpighiales</taxon>
        <taxon>Salicaceae</taxon>
        <taxon>Flacourtieae</taxon>
        <taxon>Dovyalis</taxon>
    </lineage>
</organism>
<evidence type="ECO:0000313" key="2">
    <source>
        <dbReference type="EMBL" id="CAK7355440.1"/>
    </source>
</evidence>
<dbReference type="Proteomes" id="UP001314170">
    <property type="component" value="Unassembled WGS sequence"/>
</dbReference>
<comment type="caution">
    <text evidence="2">The sequence shown here is derived from an EMBL/GenBank/DDBJ whole genome shotgun (WGS) entry which is preliminary data.</text>
</comment>
<evidence type="ECO:0000313" key="3">
    <source>
        <dbReference type="Proteomes" id="UP001314170"/>
    </source>
</evidence>
<name>A0AAV1SSA8_9ROSI</name>
<feature type="region of interest" description="Disordered" evidence="1">
    <location>
        <begin position="1"/>
        <end position="23"/>
    </location>
</feature>
<dbReference type="AlphaFoldDB" id="A0AAV1SSA8"/>
<sequence length="55" mass="6366">MKQKERGRERLSKTHEQSETTCHRQKVLPAIYTNVQVIKLNSKLFNERHVSSGSG</sequence>
<evidence type="ECO:0000256" key="1">
    <source>
        <dbReference type="SAM" id="MobiDB-lite"/>
    </source>
</evidence>
<keyword evidence="3" id="KW-1185">Reference proteome</keyword>